<dbReference type="PANTHER" id="PTHR45339:SF1">
    <property type="entry name" value="HYBRID SIGNAL TRANSDUCTION HISTIDINE KINASE J"/>
    <property type="match status" value="1"/>
</dbReference>
<dbReference type="InterPro" id="IPR011006">
    <property type="entry name" value="CheY-like_superfamily"/>
</dbReference>
<evidence type="ECO:0000256" key="2">
    <source>
        <dbReference type="ARBA" id="ARBA00023012"/>
    </source>
</evidence>
<name>A0A7X0MMB2_9SPHN</name>
<gene>
    <name evidence="6" type="ORF">F4693_000884</name>
    <name evidence="5" type="ORF">FHS97_001207</name>
</gene>
<evidence type="ECO:0000259" key="4">
    <source>
        <dbReference type="PROSITE" id="PS50110"/>
    </source>
</evidence>
<dbReference type="SMART" id="SM00448">
    <property type="entry name" value="REC"/>
    <property type="match status" value="1"/>
</dbReference>
<reference evidence="6 7" key="3">
    <citation type="submission" date="2020-08" db="EMBL/GenBank/DDBJ databases">
        <authorList>
            <person name="Partida-Martinez L."/>
            <person name="Huntemann M."/>
            <person name="Clum A."/>
            <person name="Wang J."/>
            <person name="Palaniappan K."/>
            <person name="Ritter S."/>
            <person name="Chen I.-M."/>
            <person name="Stamatis D."/>
            <person name="Reddy T."/>
            <person name="O'Malley R."/>
            <person name="Daum C."/>
            <person name="Shapiro N."/>
            <person name="Ivanova N."/>
            <person name="Kyrpides N."/>
            <person name="Woyke T."/>
        </authorList>
    </citation>
    <scope>NUCLEOTIDE SEQUENCE [LARGE SCALE GENOMIC DNA]</scope>
    <source>
        <strain evidence="6 7">AS3.13</strain>
    </source>
</reference>
<dbReference type="PANTHER" id="PTHR45339">
    <property type="entry name" value="HYBRID SIGNAL TRANSDUCTION HISTIDINE KINASE J"/>
    <property type="match status" value="1"/>
</dbReference>
<dbReference type="Proteomes" id="UP000522313">
    <property type="component" value="Unassembled WGS sequence"/>
</dbReference>
<evidence type="ECO:0000256" key="1">
    <source>
        <dbReference type="ARBA" id="ARBA00022553"/>
    </source>
</evidence>
<evidence type="ECO:0000313" key="8">
    <source>
        <dbReference type="Proteomes" id="UP000560131"/>
    </source>
</evidence>
<dbReference type="InterPro" id="IPR001789">
    <property type="entry name" value="Sig_transdc_resp-reg_receiver"/>
</dbReference>
<dbReference type="Pfam" id="PF00072">
    <property type="entry name" value="Response_reg"/>
    <property type="match status" value="1"/>
</dbReference>
<feature type="modified residue" description="4-aspartylphosphate" evidence="3">
    <location>
        <position position="54"/>
    </location>
</feature>
<dbReference type="Gene3D" id="3.40.50.2300">
    <property type="match status" value="1"/>
</dbReference>
<dbReference type="EMBL" id="JACIJN010000003">
    <property type="protein sequence ID" value="MBB5725291.1"/>
    <property type="molecule type" value="Genomic_DNA"/>
</dbReference>
<dbReference type="EMBL" id="JACHBT010000004">
    <property type="protein sequence ID" value="MBB6503926.1"/>
    <property type="molecule type" value="Genomic_DNA"/>
</dbReference>
<feature type="domain" description="Response regulatory" evidence="4">
    <location>
        <begin position="5"/>
        <end position="122"/>
    </location>
</feature>
<dbReference type="CDD" id="cd17546">
    <property type="entry name" value="REC_hyHK_CKI1_RcsC-like"/>
    <property type="match status" value="1"/>
</dbReference>
<evidence type="ECO:0000313" key="7">
    <source>
        <dbReference type="Proteomes" id="UP000522313"/>
    </source>
</evidence>
<sequence length="131" mass="14318">MAAMTVLFIEDDRMNRRVVRDMLDVADVEMVEAESAEIGLELIDTHDFAIALIDLRMPGMDGITAIGHIRARTDAKARMPIIVVTADTAVDLRQRCIAAGANDVIFKPVAMDELFDAMGRLLAEDGDAALM</sequence>
<dbReference type="PROSITE" id="PS50110">
    <property type="entry name" value="RESPONSE_REGULATORY"/>
    <property type="match status" value="1"/>
</dbReference>
<comment type="caution">
    <text evidence="6">The sequence shown here is derived from an EMBL/GenBank/DDBJ whole genome shotgun (WGS) entry which is preliminary data.</text>
</comment>
<dbReference type="AlphaFoldDB" id="A0A7X0MMB2"/>
<proteinExistence type="predicted"/>
<dbReference type="SUPFAM" id="SSF52172">
    <property type="entry name" value="CheY-like"/>
    <property type="match status" value="1"/>
</dbReference>
<dbReference type="GO" id="GO:0000160">
    <property type="term" value="P:phosphorelay signal transduction system"/>
    <property type="evidence" value="ECO:0007669"/>
    <property type="project" value="UniProtKB-KW"/>
</dbReference>
<evidence type="ECO:0000256" key="3">
    <source>
        <dbReference type="PROSITE-ProRule" id="PRU00169"/>
    </source>
</evidence>
<keyword evidence="8" id="KW-1185">Reference proteome</keyword>
<keyword evidence="2" id="KW-0902">Two-component regulatory system</keyword>
<dbReference type="Proteomes" id="UP000560131">
    <property type="component" value="Unassembled WGS sequence"/>
</dbReference>
<evidence type="ECO:0000313" key="5">
    <source>
        <dbReference type="EMBL" id="MBB5725291.1"/>
    </source>
</evidence>
<reference evidence="5 8" key="1">
    <citation type="submission" date="2020-08" db="EMBL/GenBank/DDBJ databases">
        <title>Genomic Encyclopedia of Type Strains, Phase IV (KMG-IV): sequencing the most valuable type-strain genomes for metagenomic binning, comparative biology and taxonomic classification.</title>
        <authorList>
            <person name="Goeker M."/>
        </authorList>
    </citation>
    <scope>NUCLEOTIDE SEQUENCE [LARGE SCALE GENOMIC DNA]</scope>
    <source>
        <strain evidence="5 8">DSM 101535</strain>
    </source>
</reference>
<organism evidence="6 7">
    <name type="scientific">Sphingomonas endophytica</name>
    <dbReference type="NCBI Taxonomy" id="869719"/>
    <lineage>
        <taxon>Bacteria</taxon>
        <taxon>Pseudomonadati</taxon>
        <taxon>Pseudomonadota</taxon>
        <taxon>Alphaproteobacteria</taxon>
        <taxon>Sphingomonadales</taxon>
        <taxon>Sphingomonadaceae</taxon>
        <taxon>Sphingomonas</taxon>
    </lineage>
</organism>
<keyword evidence="1 3" id="KW-0597">Phosphoprotein</keyword>
<evidence type="ECO:0000313" key="6">
    <source>
        <dbReference type="EMBL" id="MBB6503926.1"/>
    </source>
</evidence>
<accession>A0A7X0MMB2</accession>
<reference evidence="6 7" key="2">
    <citation type="submission" date="2020-08" db="EMBL/GenBank/DDBJ databases">
        <title>The Agave Microbiome: Exploring the role of microbial communities in plant adaptations to desert environments.</title>
        <authorList>
            <person name="Partida-Martinez L.P."/>
        </authorList>
    </citation>
    <scope>NUCLEOTIDE SEQUENCE [LARGE SCALE GENOMIC DNA]</scope>
    <source>
        <strain evidence="6 7">AS3.13</strain>
    </source>
</reference>
<protein>
    <submittedName>
        <fullName evidence="6">CheY-like chemotaxis protein</fullName>
    </submittedName>
</protein>